<reference evidence="7 8" key="1">
    <citation type="submission" date="2020-06" db="EMBL/GenBank/DDBJ databases">
        <authorList>
            <person name="Li R."/>
            <person name="Bekaert M."/>
        </authorList>
    </citation>
    <scope>NUCLEOTIDE SEQUENCE [LARGE SCALE GENOMIC DNA]</scope>
    <source>
        <strain evidence="8">wild</strain>
    </source>
</reference>
<evidence type="ECO:0000256" key="4">
    <source>
        <dbReference type="PROSITE-ProRule" id="PRU00108"/>
    </source>
</evidence>
<dbReference type="PANTHER" id="PTHR11850">
    <property type="entry name" value="HOMEOBOX PROTEIN TRANSCRIPTION FACTORS"/>
    <property type="match status" value="1"/>
</dbReference>
<dbReference type="GO" id="GO:0005634">
    <property type="term" value="C:nucleus"/>
    <property type="evidence" value="ECO:0007669"/>
    <property type="project" value="UniProtKB-SubCell"/>
</dbReference>
<organism evidence="7 8">
    <name type="scientific">Mytilus coruscus</name>
    <name type="common">Sea mussel</name>
    <dbReference type="NCBI Taxonomy" id="42192"/>
    <lineage>
        <taxon>Eukaryota</taxon>
        <taxon>Metazoa</taxon>
        <taxon>Spiralia</taxon>
        <taxon>Lophotrochozoa</taxon>
        <taxon>Mollusca</taxon>
        <taxon>Bivalvia</taxon>
        <taxon>Autobranchia</taxon>
        <taxon>Pteriomorphia</taxon>
        <taxon>Mytilida</taxon>
        <taxon>Mytiloidea</taxon>
        <taxon>Mytilidae</taxon>
        <taxon>Mytilinae</taxon>
        <taxon>Mytilus</taxon>
    </lineage>
</organism>
<proteinExistence type="predicted"/>
<dbReference type="CDD" id="cd00086">
    <property type="entry name" value="homeodomain"/>
    <property type="match status" value="1"/>
</dbReference>
<dbReference type="AlphaFoldDB" id="A0A6J8D1U5"/>
<evidence type="ECO:0000256" key="3">
    <source>
        <dbReference type="ARBA" id="ARBA00023242"/>
    </source>
</evidence>
<dbReference type="PROSITE" id="PS50071">
    <property type="entry name" value="HOMEOBOX_2"/>
    <property type="match status" value="1"/>
</dbReference>
<dbReference type="GO" id="GO:0003677">
    <property type="term" value="F:DNA binding"/>
    <property type="evidence" value="ECO:0007669"/>
    <property type="project" value="UniProtKB-UniRule"/>
</dbReference>
<keyword evidence="1 4" id="KW-0238">DNA-binding</keyword>
<keyword evidence="8" id="KW-1185">Reference proteome</keyword>
<dbReference type="GO" id="GO:0006355">
    <property type="term" value="P:regulation of DNA-templated transcription"/>
    <property type="evidence" value="ECO:0007669"/>
    <property type="project" value="InterPro"/>
</dbReference>
<dbReference type="OrthoDB" id="10056939at2759"/>
<dbReference type="Pfam" id="PF05920">
    <property type="entry name" value="Homeobox_KN"/>
    <property type="match status" value="1"/>
</dbReference>
<dbReference type="InterPro" id="IPR009057">
    <property type="entry name" value="Homeodomain-like_sf"/>
</dbReference>
<feature type="region of interest" description="Disordered" evidence="5">
    <location>
        <begin position="674"/>
        <end position="700"/>
    </location>
</feature>
<comment type="subcellular location">
    <subcellularLocation>
        <location evidence="4">Nucleus</location>
    </subcellularLocation>
</comment>
<dbReference type="Gene3D" id="1.10.10.60">
    <property type="entry name" value="Homeodomain-like"/>
    <property type="match status" value="1"/>
</dbReference>
<dbReference type="EMBL" id="CACVKT020006488">
    <property type="protein sequence ID" value="CAC5402065.1"/>
    <property type="molecule type" value="Genomic_DNA"/>
</dbReference>
<dbReference type="InterPro" id="IPR050224">
    <property type="entry name" value="TALE_homeobox"/>
</dbReference>
<sequence>MFRSVIRSADAKILGYAFSIEPPYITHNNQRKLLACGNIVTGFNMIVTMVRTEVYNNKKGVRMANIKIEPLPMDRYSPLTINVNAMDDDKVQKQLLKRQRENKSDKFHLMEYRQAPVSPGASSVHSQDDMDNADILASPPVSPPPVKQDMDDDRLPNELLEEICEDIGMKEGMELDFVEFLMEQDMVDPHMYMTPEAIKNTLANVSSAPCAVPSSVTFAIPSNKTTFSAEITNRSKTCGSPTTTYSQASSTNGTVATSSGSSSPVAKRFHVSTSGPSSPVRIKPPNDVFKAPPTPPTPRRPSSNSQSIASPSISSTQGPFSPQPSTSTPQKQPPPYSQATSQQQVAQKCMQRGNQSSSGAYNYQRLGRPAPPNVNVQNMHQQWPGKIQQNHVPQQPNQMNQACVLNGNMRFPPQTQQYSRHRESPMDNGYFSADTGSVRSYGSSVQSSASASSSMTAIHRSASLPDQKSVHFAGDCERPVLQQQHSSEALGGYNPYDTNIPDCDLIENQRNLPSKILPRLSSSMKPDIAPYNLNYPRGSNSRPGSGDNPMAPAQTFEYPHSKAGDMFDVDNNQNNMFINNYNSSMQNHPMQEPDFSSCSGGAPLGMQPLRHFNEQNSCNMQQMNAQQQMYGSMQRNKGYKQNEMSNMNFCDNQFGHQGQNMNNSCSMMNTGPKMMGNPHGNPQGGMMGQNCNSGFQDDDFNQHHMSQQMHMNGQQPQIIRQGNMGNDFDQPQYNRMQGANMNSGMFPSEPQQNNSAQNLCQPNWGGSAPQTPQPQPGMNPKGSHPGMSGMPVPDMQTHGQNPMQGGGPPMPCTIPNCQSCKTGSPHRPPMLSSQQSFIQHLITDRSSAFRSHPLFPLLRDLIIADMNFASPHFPYQLISNLPADFDKLLQNFLHRNPPSGQYQNNYAVESVIMDALKYAHHCLIEKIRSRQEQDKHTKSTSKSLSAIEEFCEKFDRSVRNSVIKPATFQVPNSQNQVTTTMGGPMGPGMTPQMETPTKDHKFSAMDNMMMVGGMFASPMAKKNLEMSAFSGQFKSLKDLADFSDNGSLVSSSSNHNNKSESKKHPSLPKEAVAIMLDWLRQHKDNPYPNDDEKAMLIKQTGLTINQINYWFTNARRRILPKWAQQCK</sequence>
<feature type="compositionally biased region" description="Polar residues" evidence="5">
    <location>
        <begin position="234"/>
        <end position="264"/>
    </location>
</feature>
<protein>
    <recommendedName>
        <fullName evidence="6">Homeobox domain-containing protein</fullName>
    </recommendedName>
</protein>
<evidence type="ECO:0000256" key="1">
    <source>
        <dbReference type="ARBA" id="ARBA00023125"/>
    </source>
</evidence>
<keyword evidence="3 4" id="KW-0539">Nucleus</keyword>
<accession>A0A6J8D1U5</accession>
<dbReference type="SUPFAM" id="SSF46689">
    <property type="entry name" value="Homeodomain-like"/>
    <property type="match status" value="1"/>
</dbReference>
<evidence type="ECO:0000259" key="6">
    <source>
        <dbReference type="PROSITE" id="PS50071"/>
    </source>
</evidence>
<dbReference type="Proteomes" id="UP000507470">
    <property type="component" value="Unassembled WGS sequence"/>
</dbReference>
<feature type="compositionally biased region" description="Polar residues" evidence="5">
    <location>
        <begin position="339"/>
        <end position="361"/>
    </location>
</feature>
<feature type="compositionally biased region" description="Polar residues" evidence="5">
    <location>
        <begin position="719"/>
        <end position="761"/>
    </location>
</feature>
<evidence type="ECO:0000313" key="7">
    <source>
        <dbReference type="EMBL" id="CAC5402065.1"/>
    </source>
</evidence>
<feature type="compositionally biased region" description="Low complexity" evidence="5">
    <location>
        <begin position="300"/>
        <end position="330"/>
    </location>
</feature>
<evidence type="ECO:0000256" key="2">
    <source>
        <dbReference type="ARBA" id="ARBA00023155"/>
    </source>
</evidence>
<dbReference type="InterPro" id="IPR008422">
    <property type="entry name" value="KN_HD"/>
</dbReference>
<dbReference type="InterPro" id="IPR001356">
    <property type="entry name" value="HD"/>
</dbReference>
<gene>
    <name evidence="7" type="ORF">MCOR_36065</name>
</gene>
<keyword evidence="2 4" id="KW-0371">Homeobox</keyword>
<feature type="region of interest" description="Disordered" evidence="5">
    <location>
        <begin position="234"/>
        <end position="377"/>
    </location>
</feature>
<feature type="domain" description="Homeobox" evidence="6">
    <location>
        <begin position="1058"/>
        <end position="1121"/>
    </location>
</feature>
<evidence type="ECO:0000313" key="8">
    <source>
        <dbReference type="Proteomes" id="UP000507470"/>
    </source>
</evidence>
<feature type="DNA-binding region" description="Homeobox" evidence="4">
    <location>
        <begin position="1060"/>
        <end position="1122"/>
    </location>
</feature>
<feature type="compositionally biased region" description="Low complexity" evidence="5">
    <location>
        <begin position="1046"/>
        <end position="1056"/>
    </location>
</feature>
<dbReference type="SMART" id="SM00389">
    <property type="entry name" value="HOX"/>
    <property type="match status" value="1"/>
</dbReference>
<evidence type="ECO:0000256" key="5">
    <source>
        <dbReference type="SAM" id="MobiDB-lite"/>
    </source>
</evidence>
<feature type="region of interest" description="Disordered" evidence="5">
    <location>
        <begin position="719"/>
        <end position="810"/>
    </location>
</feature>
<feature type="region of interest" description="Disordered" evidence="5">
    <location>
        <begin position="1046"/>
        <end position="1067"/>
    </location>
</feature>
<name>A0A6J8D1U5_MYTCO</name>